<evidence type="ECO:0000313" key="2">
    <source>
        <dbReference type="Proteomes" id="UP001222325"/>
    </source>
</evidence>
<organism evidence="1 2">
    <name type="scientific">Mycena belliarum</name>
    <dbReference type="NCBI Taxonomy" id="1033014"/>
    <lineage>
        <taxon>Eukaryota</taxon>
        <taxon>Fungi</taxon>
        <taxon>Dikarya</taxon>
        <taxon>Basidiomycota</taxon>
        <taxon>Agaricomycotina</taxon>
        <taxon>Agaricomycetes</taxon>
        <taxon>Agaricomycetidae</taxon>
        <taxon>Agaricales</taxon>
        <taxon>Marasmiineae</taxon>
        <taxon>Mycenaceae</taxon>
        <taxon>Mycena</taxon>
    </lineage>
</organism>
<evidence type="ECO:0000313" key="1">
    <source>
        <dbReference type="EMBL" id="KAJ7092092.1"/>
    </source>
</evidence>
<reference evidence="1" key="1">
    <citation type="submission" date="2023-03" db="EMBL/GenBank/DDBJ databases">
        <title>Massive genome expansion in bonnet fungi (Mycena s.s.) driven by repeated elements and novel gene families across ecological guilds.</title>
        <authorList>
            <consortium name="Lawrence Berkeley National Laboratory"/>
            <person name="Harder C.B."/>
            <person name="Miyauchi S."/>
            <person name="Viragh M."/>
            <person name="Kuo A."/>
            <person name="Thoen E."/>
            <person name="Andreopoulos B."/>
            <person name="Lu D."/>
            <person name="Skrede I."/>
            <person name="Drula E."/>
            <person name="Henrissat B."/>
            <person name="Morin E."/>
            <person name="Kohler A."/>
            <person name="Barry K."/>
            <person name="LaButti K."/>
            <person name="Morin E."/>
            <person name="Salamov A."/>
            <person name="Lipzen A."/>
            <person name="Mereny Z."/>
            <person name="Hegedus B."/>
            <person name="Baldrian P."/>
            <person name="Stursova M."/>
            <person name="Weitz H."/>
            <person name="Taylor A."/>
            <person name="Grigoriev I.V."/>
            <person name="Nagy L.G."/>
            <person name="Martin F."/>
            <person name="Kauserud H."/>
        </authorList>
    </citation>
    <scope>NUCLEOTIDE SEQUENCE</scope>
    <source>
        <strain evidence="1">CBHHK173m</strain>
    </source>
</reference>
<gene>
    <name evidence="1" type="ORF">B0H15DRAFT_187390</name>
</gene>
<comment type="caution">
    <text evidence="1">The sequence shown here is derived from an EMBL/GenBank/DDBJ whole genome shotgun (WGS) entry which is preliminary data.</text>
</comment>
<proteinExistence type="predicted"/>
<dbReference type="AlphaFoldDB" id="A0AAD6U6S1"/>
<accession>A0AAD6U6S1</accession>
<protein>
    <submittedName>
        <fullName evidence="1">Uncharacterized protein</fullName>
    </submittedName>
</protein>
<dbReference type="Proteomes" id="UP001222325">
    <property type="component" value="Unassembled WGS sequence"/>
</dbReference>
<dbReference type="EMBL" id="JARJCN010000019">
    <property type="protein sequence ID" value="KAJ7092092.1"/>
    <property type="molecule type" value="Genomic_DNA"/>
</dbReference>
<name>A0AAD6U6S1_9AGAR</name>
<keyword evidence="2" id="KW-1185">Reference proteome</keyword>
<sequence>MFQNVSCRRLLFFSFSVTGAGKRMGHLRRTLEMIARIRRWCPANKGGTRLRAGGHALQLQQNLHVVLRSMRSSLVCARAPESS</sequence>